<gene>
    <name evidence="2" type="ORF">S01H1_69455</name>
</gene>
<proteinExistence type="predicted"/>
<evidence type="ECO:0000313" key="2">
    <source>
        <dbReference type="EMBL" id="GAG39957.1"/>
    </source>
</evidence>
<feature type="non-terminal residue" evidence="2">
    <location>
        <position position="1"/>
    </location>
</feature>
<evidence type="ECO:0000256" key="1">
    <source>
        <dbReference type="SAM" id="MobiDB-lite"/>
    </source>
</evidence>
<protein>
    <submittedName>
        <fullName evidence="2">Uncharacterized protein</fullName>
    </submittedName>
</protein>
<feature type="compositionally biased region" description="Basic and acidic residues" evidence="1">
    <location>
        <begin position="37"/>
        <end position="47"/>
    </location>
</feature>
<accession>X0XXQ5</accession>
<reference evidence="2" key="1">
    <citation type="journal article" date="2014" name="Front. Microbiol.">
        <title>High frequency of phylogenetically diverse reductive dehalogenase-homologous genes in deep subseafloor sedimentary metagenomes.</title>
        <authorList>
            <person name="Kawai M."/>
            <person name="Futagami T."/>
            <person name="Toyoda A."/>
            <person name="Takaki Y."/>
            <person name="Nishi S."/>
            <person name="Hori S."/>
            <person name="Arai W."/>
            <person name="Tsubouchi T."/>
            <person name="Morono Y."/>
            <person name="Uchiyama I."/>
            <person name="Ito T."/>
            <person name="Fujiyama A."/>
            <person name="Inagaki F."/>
            <person name="Takami H."/>
        </authorList>
    </citation>
    <scope>NUCLEOTIDE SEQUENCE</scope>
    <source>
        <strain evidence="2">Expedition CK06-06</strain>
    </source>
</reference>
<feature type="non-terminal residue" evidence="2">
    <location>
        <position position="246"/>
    </location>
</feature>
<sequence>IVPTAVLGAAWYFGFFNDSKSDEKKDPTAQVAPAEGGLDKAVKKAGEELVPPVEEGAEVKPVEEGAEVKPVEEGGKPEDEPIVLVPEDEPVVGKTPKPERKPGAIVVAPVVEDGGKPVVGEAPKPADKPVGEGFADVGEGAKPAGEERTAGADAPVYDPDIVGLAGLSRIHSVLSQYRDVLKQVQESGKIGMAEDSKLAELVAYAKLFRTGMGDFNPSKEHREYVDDFIAEMSDLRDYFAVSRRGF</sequence>
<dbReference type="AlphaFoldDB" id="X0XXQ5"/>
<organism evidence="2">
    <name type="scientific">marine sediment metagenome</name>
    <dbReference type="NCBI Taxonomy" id="412755"/>
    <lineage>
        <taxon>unclassified sequences</taxon>
        <taxon>metagenomes</taxon>
        <taxon>ecological metagenomes</taxon>
    </lineage>
</organism>
<feature type="compositionally biased region" description="Basic and acidic residues" evidence="1">
    <location>
        <begin position="57"/>
        <end position="79"/>
    </location>
</feature>
<comment type="caution">
    <text evidence="2">The sequence shown here is derived from an EMBL/GenBank/DDBJ whole genome shotgun (WGS) entry which is preliminary data.</text>
</comment>
<feature type="region of interest" description="Disordered" evidence="1">
    <location>
        <begin position="18"/>
        <end position="84"/>
    </location>
</feature>
<name>X0XXQ5_9ZZZZ</name>
<dbReference type="EMBL" id="BARS01046116">
    <property type="protein sequence ID" value="GAG39957.1"/>
    <property type="molecule type" value="Genomic_DNA"/>
</dbReference>